<protein>
    <recommendedName>
        <fullName evidence="1">Polymerase nucleotidyl transferase domain-containing protein</fullName>
    </recommendedName>
</protein>
<dbReference type="InterPro" id="IPR002934">
    <property type="entry name" value="Polymerase_NTP_transf_dom"/>
</dbReference>
<comment type="caution">
    <text evidence="2">The sequence shown here is derived from an EMBL/GenBank/DDBJ whole genome shotgun (WGS) entry which is preliminary data.</text>
</comment>
<dbReference type="EMBL" id="BEHY01000023">
    <property type="protein sequence ID" value="GBD08985.1"/>
    <property type="molecule type" value="Genomic_DNA"/>
</dbReference>
<dbReference type="AlphaFoldDB" id="A0A2H5Y6C4"/>
<sequence length="178" mass="20265">MADGSGWEFRGRGTGARHAMPLPEFSTRSNCPHNILGWHPIRSLCKPMSATHEERLRRRLQERRRIHQRALEEELPRLVEELKAIGVERVILFGSVVRRAIGLTSDLDLLVIWDTPMGFLERTAFLYRRLNPRVPVDLFVYTPEEIQRMADRPLIRRALAEGETVYAAGSEGGGPSLA</sequence>
<organism evidence="2 3">
    <name type="scientific">Candidatus Thermoflexus japonica</name>
    <dbReference type="NCBI Taxonomy" id="2035417"/>
    <lineage>
        <taxon>Bacteria</taxon>
        <taxon>Bacillati</taxon>
        <taxon>Chloroflexota</taxon>
        <taxon>Thermoflexia</taxon>
        <taxon>Thermoflexales</taxon>
        <taxon>Thermoflexaceae</taxon>
        <taxon>Thermoflexus</taxon>
    </lineage>
</organism>
<feature type="domain" description="Polymerase nucleotidyl transferase" evidence="1">
    <location>
        <begin position="77"/>
        <end position="147"/>
    </location>
</feature>
<dbReference type="SUPFAM" id="SSF81301">
    <property type="entry name" value="Nucleotidyltransferase"/>
    <property type="match status" value="1"/>
</dbReference>
<dbReference type="InterPro" id="IPR043519">
    <property type="entry name" value="NT_sf"/>
</dbReference>
<accession>A0A2H5Y6C4</accession>
<gene>
    <name evidence="2" type="ORF">HRbin22_01232</name>
</gene>
<evidence type="ECO:0000259" key="1">
    <source>
        <dbReference type="Pfam" id="PF01909"/>
    </source>
</evidence>
<proteinExistence type="predicted"/>
<reference evidence="3" key="1">
    <citation type="submission" date="2017-09" db="EMBL/GenBank/DDBJ databases">
        <title>Metaegenomics of thermophilic ammonia-oxidizing enrichment culture.</title>
        <authorList>
            <person name="Kato S."/>
            <person name="Suzuki K."/>
        </authorList>
    </citation>
    <scope>NUCLEOTIDE SEQUENCE [LARGE SCALE GENOMIC DNA]</scope>
</reference>
<dbReference type="GO" id="GO:0016779">
    <property type="term" value="F:nucleotidyltransferase activity"/>
    <property type="evidence" value="ECO:0007669"/>
    <property type="project" value="InterPro"/>
</dbReference>
<dbReference type="Gene3D" id="3.30.460.10">
    <property type="entry name" value="Beta Polymerase, domain 2"/>
    <property type="match status" value="1"/>
</dbReference>
<dbReference type="Proteomes" id="UP000236642">
    <property type="component" value="Unassembled WGS sequence"/>
</dbReference>
<dbReference type="CDD" id="cd05403">
    <property type="entry name" value="NT_KNTase_like"/>
    <property type="match status" value="1"/>
</dbReference>
<evidence type="ECO:0000313" key="2">
    <source>
        <dbReference type="EMBL" id="GBD08985.1"/>
    </source>
</evidence>
<evidence type="ECO:0000313" key="3">
    <source>
        <dbReference type="Proteomes" id="UP000236642"/>
    </source>
</evidence>
<dbReference type="Pfam" id="PF01909">
    <property type="entry name" value="NTP_transf_2"/>
    <property type="match status" value="1"/>
</dbReference>
<name>A0A2H5Y6C4_9CHLR</name>